<protein>
    <submittedName>
        <fullName evidence="2">DUF2852 domain-containing protein</fullName>
    </submittedName>
</protein>
<dbReference type="RefSeq" id="WP_340329575.1">
    <property type="nucleotide sequence ID" value="NZ_JAZHOF010000004.1"/>
</dbReference>
<comment type="caution">
    <text evidence="2">The sequence shown here is derived from an EMBL/GenBank/DDBJ whole genome shotgun (WGS) entry which is preliminary data.</text>
</comment>
<proteinExistence type="predicted"/>
<name>A0AAW9RDU7_9HYPH</name>
<evidence type="ECO:0000256" key="1">
    <source>
        <dbReference type="SAM" id="Phobius"/>
    </source>
</evidence>
<keyword evidence="3" id="KW-1185">Reference proteome</keyword>
<dbReference type="AlphaFoldDB" id="A0AAW9RDU7"/>
<evidence type="ECO:0000313" key="3">
    <source>
        <dbReference type="Proteomes" id="UP001378188"/>
    </source>
</evidence>
<feature type="transmembrane region" description="Helical" evidence="1">
    <location>
        <begin position="46"/>
        <end position="69"/>
    </location>
</feature>
<keyword evidence="1" id="KW-0472">Membrane</keyword>
<evidence type="ECO:0000313" key="2">
    <source>
        <dbReference type="EMBL" id="MEJ8571874.1"/>
    </source>
</evidence>
<sequence>MACGASWAESWGPGVYSGNGSSESARSDDASNSRWGPFATWKTWEIVATIVGFIVFWPIGLAFLLWKIWGAKAMYRHRQNGGWSRRSYRGEGLRRSTGNLAFEEYKAAELERLERERQRLAEEQKAFGEFLDELKRKKDREEFDRFMASRGGPIINTGEGAPA</sequence>
<keyword evidence="1" id="KW-0812">Transmembrane</keyword>
<dbReference type="EMBL" id="JAZHOF010000004">
    <property type="protein sequence ID" value="MEJ8571874.1"/>
    <property type="molecule type" value="Genomic_DNA"/>
</dbReference>
<dbReference type="InterPro" id="IPR021273">
    <property type="entry name" value="DUF2852"/>
</dbReference>
<gene>
    <name evidence="2" type="ORF">V3328_10350</name>
</gene>
<organism evidence="2 3">
    <name type="scientific">Microbaculum marinum</name>
    <dbReference type="NCBI Taxonomy" id="1764581"/>
    <lineage>
        <taxon>Bacteria</taxon>
        <taxon>Pseudomonadati</taxon>
        <taxon>Pseudomonadota</taxon>
        <taxon>Alphaproteobacteria</taxon>
        <taxon>Hyphomicrobiales</taxon>
        <taxon>Tepidamorphaceae</taxon>
        <taxon>Microbaculum</taxon>
    </lineage>
</organism>
<dbReference type="Pfam" id="PF11014">
    <property type="entry name" value="DUF2852"/>
    <property type="match status" value="1"/>
</dbReference>
<keyword evidence="1" id="KW-1133">Transmembrane helix</keyword>
<reference evidence="2 3" key="1">
    <citation type="submission" date="2024-02" db="EMBL/GenBank/DDBJ databases">
        <title>Genome analysis and characterization of Microbaculum marinisediminis sp. nov., isolated from marine sediment.</title>
        <authorList>
            <person name="Du Z.-J."/>
            <person name="Ye Y.-Q."/>
            <person name="Zhang Z.-R."/>
            <person name="Yuan S.-M."/>
            <person name="Zhang X.-Y."/>
        </authorList>
    </citation>
    <scope>NUCLEOTIDE SEQUENCE [LARGE SCALE GENOMIC DNA]</scope>
    <source>
        <strain evidence="2 3">SDUM1044001</strain>
    </source>
</reference>
<dbReference type="Proteomes" id="UP001378188">
    <property type="component" value="Unassembled WGS sequence"/>
</dbReference>
<accession>A0AAW9RDU7</accession>